<dbReference type="EMBL" id="MCOK01000001">
    <property type="protein sequence ID" value="OOC53727.1"/>
    <property type="molecule type" value="Genomic_DNA"/>
</dbReference>
<keyword evidence="1" id="KW-0808">Transferase</keyword>
<accession>A0A1V3BYV5</accession>
<dbReference type="InterPro" id="IPR006764">
    <property type="entry name" value="SAM_dep_MeTrfase_SAV2177_type"/>
</dbReference>
<keyword evidence="1" id="KW-0489">Methyltransferase</keyword>
<dbReference type="GO" id="GO:0032259">
    <property type="term" value="P:methylation"/>
    <property type="evidence" value="ECO:0007669"/>
    <property type="project" value="UniProtKB-KW"/>
</dbReference>
<reference evidence="2" key="1">
    <citation type="submission" date="2016-08" db="EMBL/GenBank/DDBJ databases">
        <authorList>
            <person name="Tokovenko B."/>
            <person name="Kalinowski J."/>
        </authorList>
    </citation>
    <scope>NUCLEOTIDE SEQUENCE [LARGE SCALE GENOMIC DNA]</scope>
    <source>
        <strain evidence="2">UTMC102</strain>
    </source>
</reference>
<dbReference type="RefSeq" id="WP_077690113.1">
    <property type="nucleotide sequence ID" value="NZ_JACCHL010000001.1"/>
</dbReference>
<dbReference type="AlphaFoldDB" id="A0A1V3BYV5"/>
<dbReference type="OrthoDB" id="3216820at2"/>
<evidence type="ECO:0000313" key="1">
    <source>
        <dbReference type="EMBL" id="OOC53727.1"/>
    </source>
</evidence>
<dbReference type="Gene3D" id="3.40.50.150">
    <property type="entry name" value="Vaccinia Virus protein VP39"/>
    <property type="match status" value="1"/>
</dbReference>
<name>A0A1V3BYV5_9ACTN</name>
<sequence length="278" mass="30570">MTDHFPPNIDMETPSIARMYDFLLGGKDNFEADRKACEALADGIPELVSFANDNRAYLSRAVEHVAAQGVEQFLDLGAGLPTANNTHHAAQRANPRARVLYVDHDPIVLAHGRALISDSAETAFLLADIRDTDEILGAPETTRLIDMDQPVCVMLVSLLHCLPDDSDPFGMVRSLMGRLAPGSCVIFSHIVSDDPDSATWMTDKILSFGTPWGRVRSPEEASVVFEGLELSSPWLDGRDEGPRAVDCATWRMPGSEPRFRPESPEVKLWELAGVAFKR</sequence>
<dbReference type="PIRSF" id="PIRSF017393">
    <property type="entry name" value="MTase_SAV2177"/>
    <property type="match status" value="1"/>
</dbReference>
<protein>
    <submittedName>
        <fullName evidence="1">SAM-dependent methyltransferase</fullName>
    </submittedName>
</protein>
<dbReference type="Pfam" id="PF04672">
    <property type="entry name" value="Methyltransf_19"/>
    <property type="match status" value="1"/>
</dbReference>
<proteinExistence type="predicted"/>
<dbReference type="InterPro" id="IPR029063">
    <property type="entry name" value="SAM-dependent_MTases_sf"/>
</dbReference>
<evidence type="ECO:0000313" key="2">
    <source>
        <dbReference type="Proteomes" id="UP000189004"/>
    </source>
</evidence>
<dbReference type="STRING" id="501010.NOSIN_07875"/>
<comment type="caution">
    <text evidence="1">The sequence shown here is derived from an EMBL/GenBank/DDBJ whole genome shotgun (WGS) entry which is preliminary data.</text>
</comment>
<organism evidence="1 2">
    <name type="scientific">Nocardiopsis sinuspersici</name>
    <dbReference type="NCBI Taxonomy" id="501010"/>
    <lineage>
        <taxon>Bacteria</taxon>
        <taxon>Bacillati</taxon>
        <taxon>Actinomycetota</taxon>
        <taxon>Actinomycetes</taxon>
        <taxon>Streptosporangiales</taxon>
        <taxon>Nocardiopsidaceae</taxon>
        <taxon>Nocardiopsis</taxon>
    </lineage>
</organism>
<dbReference type="GO" id="GO:0008168">
    <property type="term" value="F:methyltransferase activity"/>
    <property type="evidence" value="ECO:0007669"/>
    <property type="project" value="UniProtKB-KW"/>
</dbReference>
<dbReference type="SUPFAM" id="SSF53335">
    <property type="entry name" value="S-adenosyl-L-methionine-dependent methyltransferases"/>
    <property type="match status" value="1"/>
</dbReference>
<keyword evidence="2" id="KW-1185">Reference proteome</keyword>
<dbReference type="Proteomes" id="UP000189004">
    <property type="component" value="Unassembled WGS sequence"/>
</dbReference>
<gene>
    <name evidence="1" type="ORF">NOSIN_07875</name>
</gene>